<protein>
    <recommendedName>
        <fullName evidence="4">2TM domain-containing protein</fullName>
    </recommendedName>
</protein>
<keyword evidence="1" id="KW-0472">Membrane</keyword>
<dbReference type="HOGENOM" id="CLU_160720_2_0_7"/>
<evidence type="ECO:0008006" key="4">
    <source>
        <dbReference type="Google" id="ProtNLM"/>
    </source>
</evidence>
<dbReference type="Proteomes" id="UP000004662">
    <property type="component" value="Chromosome"/>
</dbReference>
<dbReference type="EMBL" id="CM001368">
    <property type="protein sequence ID" value="EHJ49431.1"/>
    <property type="molecule type" value="Genomic_DNA"/>
</dbReference>
<evidence type="ECO:0000313" key="2">
    <source>
        <dbReference type="EMBL" id="EHJ49431.1"/>
    </source>
</evidence>
<sequence>MREPQTLGAWLERARANAQAWKKALFIVLAALVALNFVITNHHPHFAGEGLPGFWAVFSLAAAVVMVVVLKKIVYPMLARPEDDNGRP</sequence>
<dbReference type="RefSeq" id="WP_009110114.1">
    <property type="nucleotide sequence ID" value="NZ_CM001368.1"/>
</dbReference>
<proteinExistence type="predicted"/>
<gene>
    <name evidence="2" type="ORF">DFW101_3433</name>
</gene>
<dbReference type="AlphaFoldDB" id="G7QBT8"/>
<organism evidence="2 3">
    <name type="scientific">Solidesulfovibrio carbinoliphilus subsp. oakridgensis</name>
    <dbReference type="NCBI Taxonomy" id="694327"/>
    <lineage>
        <taxon>Bacteria</taxon>
        <taxon>Pseudomonadati</taxon>
        <taxon>Thermodesulfobacteriota</taxon>
        <taxon>Desulfovibrionia</taxon>
        <taxon>Desulfovibrionales</taxon>
        <taxon>Desulfovibrionaceae</taxon>
        <taxon>Solidesulfovibrio</taxon>
    </lineage>
</organism>
<dbReference type="eggNOG" id="ENOG5032K2C">
    <property type="taxonomic scope" value="Bacteria"/>
</dbReference>
<feature type="transmembrane region" description="Helical" evidence="1">
    <location>
        <begin position="51"/>
        <end position="70"/>
    </location>
</feature>
<accession>G7QBT8</accession>
<evidence type="ECO:0000256" key="1">
    <source>
        <dbReference type="SAM" id="Phobius"/>
    </source>
</evidence>
<keyword evidence="1" id="KW-1133">Transmembrane helix</keyword>
<keyword evidence="3" id="KW-1185">Reference proteome</keyword>
<keyword evidence="1" id="KW-0812">Transmembrane</keyword>
<name>G7QBT8_9BACT</name>
<dbReference type="STRING" id="694327.DFW101_3433"/>
<feature type="transmembrane region" description="Helical" evidence="1">
    <location>
        <begin position="20"/>
        <end position="39"/>
    </location>
</feature>
<reference evidence="3" key="1">
    <citation type="journal article" date="2015" name="Genome Announc.">
        <title>High-Quality Draft Genome Sequence of Desulfovibrio carbinoliphilus FW-101-2B, an Organic Acid-Oxidizing Sulfate-Reducing Bacterium Isolated from Uranium(VI)-Contaminated Groundwater.</title>
        <authorList>
            <person name="Ramsay B.D."/>
            <person name="Hwang C."/>
            <person name="Woo H.L."/>
            <person name="Carroll S.L."/>
            <person name="Lucas S."/>
            <person name="Han J."/>
            <person name="Lapidus A.L."/>
            <person name="Cheng J.F."/>
            <person name="Goodwin L.A."/>
            <person name="Pitluck S."/>
            <person name="Peters L."/>
            <person name="Chertkov O."/>
            <person name="Held B."/>
            <person name="Detter J.C."/>
            <person name="Han C.S."/>
            <person name="Tapia R."/>
            <person name="Land M.L."/>
            <person name="Hauser L.J."/>
            <person name="Kyrpides N.C."/>
            <person name="Ivanova N.N."/>
            <person name="Mikhailova N."/>
            <person name="Pagani I."/>
            <person name="Woyke T."/>
            <person name="Arkin A.P."/>
            <person name="Dehal P."/>
            <person name="Chivian D."/>
            <person name="Criddle C.S."/>
            <person name="Wu W."/>
            <person name="Chakraborty R."/>
            <person name="Hazen T.C."/>
            <person name="Fields M.W."/>
        </authorList>
    </citation>
    <scope>NUCLEOTIDE SEQUENCE [LARGE SCALE GENOMIC DNA]</scope>
    <source>
        <strain evidence="3">FW-101-2B</strain>
    </source>
</reference>
<evidence type="ECO:0000313" key="3">
    <source>
        <dbReference type="Proteomes" id="UP000004662"/>
    </source>
</evidence>